<comment type="cofactor">
    <cofactor evidence="1">
        <name>Mn(2+)</name>
        <dbReference type="ChEBI" id="CHEBI:29035"/>
    </cofactor>
</comment>
<dbReference type="GO" id="GO:0019013">
    <property type="term" value="C:viral nucleocapsid"/>
    <property type="evidence" value="ECO:0007669"/>
    <property type="project" value="UniProtKB-KW"/>
</dbReference>
<dbReference type="GO" id="GO:0019029">
    <property type="term" value="C:helical viral capsid"/>
    <property type="evidence" value="ECO:0007669"/>
    <property type="project" value="UniProtKB-KW"/>
</dbReference>
<keyword evidence="15" id="KW-1185">Reference proteome</keyword>
<organism evidence="14 15">
    <name type="scientific">Meihua Mountain virus</name>
    <dbReference type="NCBI Taxonomy" id="2943855"/>
    <lineage>
        <taxon>Viruses</taxon>
        <taxon>Riboviria</taxon>
        <taxon>Orthornavirae</taxon>
        <taxon>Negarnaviricota</taxon>
        <taxon>Polyploviricotina</taxon>
        <taxon>Bunyaviricetes</taxon>
        <taxon>Hareavirales</taxon>
        <taxon>Nairoviridae</taxon>
        <taxon>Orthonairovirus</taxon>
        <taxon>Orthonairovirus meihuashanense</taxon>
    </lineage>
</organism>
<dbReference type="GO" id="GO:0003723">
    <property type="term" value="F:RNA binding"/>
    <property type="evidence" value="ECO:0007669"/>
    <property type="project" value="UniProtKB-KW"/>
</dbReference>
<evidence type="ECO:0000256" key="11">
    <source>
        <dbReference type="ARBA" id="ARBA00033344"/>
    </source>
</evidence>
<keyword evidence="6" id="KW-0167">Capsid protein</keyword>
<comment type="subunit">
    <text evidence="13">Probable homooligomer; forms a double superhelical polymer. Monomer.</text>
</comment>
<evidence type="ECO:0000313" key="15">
    <source>
        <dbReference type="Proteomes" id="UP001261338"/>
    </source>
</evidence>
<dbReference type="Pfam" id="PF02477">
    <property type="entry name" value="Nairo_nucleo"/>
    <property type="match status" value="1"/>
</dbReference>
<accession>A0AAE9HUZ5</accession>
<comment type="subcellular location">
    <subcellularLocation>
        <location evidence="2">Virion</location>
    </subcellularLocation>
</comment>
<keyword evidence="10" id="KW-0687">Ribonucleoprotein</keyword>
<reference evidence="14 15" key="1">
    <citation type="journal article" date="2022" name="Res Sq">
        <title>Complete genome sequence and phylogenetic analysis of a novel orthonairovirus from ticks in China.</title>
        <authorList>
            <person name="Li H."/>
            <person name="Shao J."/>
            <person name="Pei M."/>
            <person name="Cao C."/>
            <person name="Sun M."/>
            <person name="Zhang X."/>
        </authorList>
    </citation>
    <scope>NUCLEOTIDE SEQUENCE [LARGE SCALE GENOMIC DNA]</scope>
    <source>
        <strain evidence="14">LJ01</strain>
    </source>
</reference>
<evidence type="ECO:0000256" key="7">
    <source>
        <dbReference type="ARBA" id="ARBA00022844"/>
    </source>
</evidence>
<dbReference type="Proteomes" id="UP001261338">
    <property type="component" value="Genome"/>
</dbReference>
<comment type="function">
    <text evidence="12">Binds dsRNA and ssRNA and probably participates in the packaging of viral genome. In the dsRNA binding mode, the nucleocapsid protein specifically binds to the vRNA panhandle secondary structure formed at the termini of viral genome. Does not discriminate between viral and nonviral RNAs through ssRNA binding mode. Displays dsDNA endonuclease activity that is sequence non-specific.</text>
</comment>
<evidence type="ECO:0000256" key="1">
    <source>
        <dbReference type="ARBA" id="ARBA00001936"/>
    </source>
</evidence>
<evidence type="ECO:0000256" key="10">
    <source>
        <dbReference type="ARBA" id="ARBA00023274"/>
    </source>
</evidence>
<evidence type="ECO:0000256" key="8">
    <source>
        <dbReference type="ARBA" id="ARBA00022884"/>
    </source>
</evidence>
<keyword evidence="8" id="KW-0694">RNA-binding</keyword>
<evidence type="ECO:0000256" key="3">
    <source>
        <dbReference type="ARBA" id="ARBA00009355"/>
    </source>
</evidence>
<evidence type="ECO:0000256" key="9">
    <source>
        <dbReference type="ARBA" id="ARBA00023086"/>
    </source>
</evidence>
<dbReference type="Gene3D" id="1.20.58.1110">
    <property type="match status" value="1"/>
</dbReference>
<keyword evidence="7" id="KW-0946">Virion</keyword>
<dbReference type="GO" id="GO:1990904">
    <property type="term" value="C:ribonucleoprotein complex"/>
    <property type="evidence" value="ECO:0007669"/>
    <property type="project" value="UniProtKB-KW"/>
</dbReference>
<dbReference type="EMBL" id="ON184086">
    <property type="protein sequence ID" value="UQM93878.1"/>
    <property type="molecule type" value="Viral_cRNA"/>
</dbReference>
<comment type="similarity">
    <text evidence="3">Belongs to the nairovirus nucleocapsid protein family.</text>
</comment>
<protein>
    <recommendedName>
        <fullName evidence="4">Nucleoprotein</fullName>
    </recommendedName>
    <alternativeName>
        <fullName evidence="11">Nucleocapsid protein</fullName>
    </alternativeName>
</protein>
<evidence type="ECO:0000256" key="6">
    <source>
        <dbReference type="ARBA" id="ARBA00022561"/>
    </source>
</evidence>
<keyword evidence="9" id="KW-0543">Viral nucleoprotein</keyword>
<evidence type="ECO:0000256" key="2">
    <source>
        <dbReference type="ARBA" id="ARBA00004328"/>
    </source>
</evidence>
<evidence type="ECO:0000256" key="5">
    <source>
        <dbReference type="ARBA" id="ARBA00022497"/>
    </source>
</evidence>
<evidence type="ECO:0000256" key="13">
    <source>
        <dbReference type="ARBA" id="ARBA00046354"/>
    </source>
</evidence>
<dbReference type="InterPro" id="IPR003486">
    <property type="entry name" value="Nairo_nucleocap"/>
</dbReference>
<keyword evidence="5" id="KW-1139">Helical capsid protein</keyword>
<evidence type="ECO:0000313" key="14">
    <source>
        <dbReference type="EMBL" id="UQM93878.1"/>
    </source>
</evidence>
<dbReference type="PIRSF" id="PIRSF003950">
    <property type="entry name" value="N_NairoV"/>
    <property type="match status" value="1"/>
</dbReference>
<name>A0AAE9HUZ5_9VIRU</name>
<proteinExistence type="inferred from homology"/>
<sequence length="485" mass="53908">MENKIVAENKEAFNTWYKAFAEKHKLSNQYTESASFCRAVPSLDSYRIKMKLSTTESERDSVYSAALIDATKHCAPIMECTWASSTGMVKRGLEWFSAHKENELVKIWDSNYTLLRTETPSAEALTAYQKAALLWRKDVGFHLNQQTAILKAAVAAEYKVPGTIVTSIKEMLSDMIRRRNKIINGGTEDAPKRGPVGKEHLDWCREFAKGKFLAALNPPWGEINKAGKSGHSLLATGLAKLSELEGNSIMESAKKTIVALENWLKENQDQMDAERANALLTGVKESFTTAAGLIKNSNAFRAQGAQIDTVFSSFYWIWKAGVTPVTFPSVSQFLFELGRNPKGQKKMKKALANIPLKWGRKMVELFADNDFKQNRIYMHPCVLTSGRMSELGVSFGVVPVTEPDDAALGSGHTKAVLNYKTKTEAGNPCACIISSLFEIQKEGYDLESMDIVSSEHLLHQSLVGKRSPFQNAYQIRGNATNINII</sequence>
<evidence type="ECO:0000256" key="12">
    <source>
        <dbReference type="ARBA" id="ARBA00046210"/>
    </source>
</evidence>
<evidence type="ECO:0000256" key="4">
    <source>
        <dbReference type="ARBA" id="ARBA00014389"/>
    </source>
</evidence>